<evidence type="ECO:0000313" key="1">
    <source>
        <dbReference type="EMBL" id="OEL25968.1"/>
    </source>
</evidence>
<sequence>MNQPFKASSQEQLVLMVSLDSITKIF</sequence>
<name>A0A1E5VLG1_9POAL</name>
<comment type="caution">
    <text evidence="1">The sequence shown here is derived from an EMBL/GenBank/DDBJ whole genome shotgun (WGS) entry which is preliminary data.</text>
</comment>
<dbReference type="Proteomes" id="UP000095767">
    <property type="component" value="Unassembled WGS sequence"/>
</dbReference>
<keyword evidence="2" id="KW-1185">Reference proteome</keyword>
<dbReference type="EMBL" id="LWDX02035793">
    <property type="protein sequence ID" value="OEL25968.1"/>
    <property type="molecule type" value="Genomic_DNA"/>
</dbReference>
<accession>A0A1E5VLG1</accession>
<dbReference type="AlphaFoldDB" id="A0A1E5VLG1"/>
<gene>
    <name evidence="1" type="ORF">BAE44_0013012</name>
</gene>
<proteinExistence type="predicted"/>
<organism evidence="1 2">
    <name type="scientific">Dichanthelium oligosanthes</name>
    <dbReference type="NCBI Taxonomy" id="888268"/>
    <lineage>
        <taxon>Eukaryota</taxon>
        <taxon>Viridiplantae</taxon>
        <taxon>Streptophyta</taxon>
        <taxon>Embryophyta</taxon>
        <taxon>Tracheophyta</taxon>
        <taxon>Spermatophyta</taxon>
        <taxon>Magnoliopsida</taxon>
        <taxon>Liliopsida</taxon>
        <taxon>Poales</taxon>
        <taxon>Poaceae</taxon>
        <taxon>PACMAD clade</taxon>
        <taxon>Panicoideae</taxon>
        <taxon>Panicodae</taxon>
        <taxon>Paniceae</taxon>
        <taxon>Dichantheliinae</taxon>
        <taxon>Dichanthelium</taxon>
    </lineage>
</organism>
<protein>
    <submittedName>
        <fullName evidence="1">Uncharacterized protein</fullName>
    </submittedName>
</protein>
<evidence type="ECO:0000313" key="2">
    <source>
        <dbReference type="Proteomes" id="UP000095767"/>
    </source>
</evidence>
<reference evidence="1 2" key="1">
    <citation type="submission" date="2016-09" db="EMBL/GenBank/DDBJ databases">
        <title>The draft genome of Dichanthelium oligosanthes: A C3 panicoid grass species.</title>
        <authorList>
            <person name="Studer A.J."/>
            <person name="Schnable J.C."/>
            <person name="Brutnell T.P."/>
        </authorList>
    </citation>
    <scope>NUCLEOTIDE SEQUENCE [LARGE SCALE GENOMIC DNA]</scope>
    <source>
        <strain evidence="2">cv. Kellogg 1175</strain>
        <tissue evidence="1">Leaf</tissue>
    </source>
</reference>